<accession>A0ACB7TP13</accession>
<sequence length="528" mass="58087">MYLYNFTLQRATGITHAVHGNFSGTKLQEVAVSRGKILELLRPDPNTGKVYTLYACEVFGIIRSLMSFRLTGGSKDYLVVGSDSGRIVILEYNPQKGCFEKVHQETFGKSGCRRIVPGQHLAMDPKGRALMVAAVEKQKLVYILNRDAAARLTISSPLEAHKSSTLVYHCVGVDVGFENPVFACLEMDYEEADSDPTGETASNTHQTLTFYELDLGLNHVVRKYSEPLEEHGNFLIAVAQLTSSVCSAEHAPDAALRDAAFRRTCARSVAMDRSFKKKRKTELAYGKRKRRTPNPRRSRVRTPSRQSIAETDATLDLQSSRDAVNNTGEVRCRCVSSSEDDGVDATVHRREAAHSPNEEDRAVKIDSEAADGEMTDAPSDAAIVPGESHTIQGHIQPSFVSAETAEAQSTTVLESLSAMSATERKLALTTTLEHGTTPTPGEEEQYVMMQMGVLNAIIGITLYPPTVTSLLKPTLQPSLVKAQEMTKKIAAFIACGLQPYSVVEEPSFIKMMRYAIPEYVVLLWKTFA</sequence>
<name>A0ACB7TP13_HYAAI</name>
<evidence type="ECO:0000313" key="1">
    <source>
        <dbReference type="EMBL" id="KAH6948540.1"/>
    </source>
</evidence>
<reference evidence="1" key="1">
    <citation type="submission" date="2020-05" db="EMBL/GenBank/DDBJ databases">
        <title>Large-scale comparative analyses of tick genomes elucidate their genetic diversity and vector capacities.</title>
        <authorList>
            <person name="Jia N."/>
            <person name="Wang J."/>
            <person name="Shi W."/>
            <person name="Du L."/>
            <person name="Sun Y."/>
            <person name="Zhan W."/>
            <person name="Jiang J."/>
            <person name="Wang Q."/>
            <person name="Zhang B."/>
            <person name="Ji P."/>
            <person name="Sakyi L.B."/>
            <person name="Cui X."/>
            <person name="Yuan T."/>
            <person name="Jiang B."/>
            <person name="Yang W."/>
            <person name="Lam T.T.-Y."/>
            <person name="Chang Q."/>
            <person name="Ding S."/>
            <person name="Wang X."/>
            <person name="Zhu J."/>
            <person name="Ruan X."/>
            <person name="Zhao L."/>
            <person name="Wei J."/>
            <person name="Que T."/>
            <person name="Du C."/>
            <person name="Cheng J."/>
            <person name="Dai P."/>
            <person name="Han X."/>
            <person name="Huang E."/>
            <person name="Gao Y."/>
            <person name="Liu J."/>
            <person name="Shao H."/>
            <person name="Ye R."/>
            <person name="Li L."/>
            <person name="Wei W."/>
            <person name="Wang X."/>
            <person name="Wang C."/>
            <person name="Yang T."/>
            <person name="Huo Q."/>
            <person name="Li W."/>
            <person name="Guo W."/>
            <person name="Chen H."/>
            <person name="Zhou L."/>
            <person name="Ni X."/>
            <person name="Tian J."/>
            <person name="Zhou Y."/>
            <person name="Sheng Y."/>
            <person name="Liu T."/>
            <person name="Pan Y."/>
            <person name="Xia L."/>
            <person name="Li J."/>
            <person name="Zhao F."/>
            <person name="Cao W."/>
        </authorList>
    </citation>
    <scope>NUCLEOTIDE SEQUENCE</scope>
    <source>
        <strain evidence="1">Hyas-2018</strain>
    </source>
</reference>
<comment type="caution">
    <text evidence="1">The sequence shown here is derived from an EMBL/GenBank/DDBJ whole genome shotgun (WGS) entry which is preliminary data.</text>
</comment>
<keyword evidence="2" id="KW-1185">Reference proteome</keyword>
<protein>
    <submittedName>
        <fullName evidence="1">Uncharacterized protein</fullName>
    </submittedName>
</protein>
<evidence type="ECO:0000313" key="2">
    <source>
        <dbReference type="Proteomes" id="UP000821845"/>
    </source>
</evidence>
<organism evidence="1 2">
    <name type="scientific">Hyalomma asiaticum</name>
    <name type="common">Tick</name>
    <dbReference type="NCBI Taxonomy" id="266040"/>
    <lineage>
        <taxon>Eukaryota</taxon>
        <taxon>Metazoa</taxon>
        <taxon>Ecdysozoa</taxon>
        <taxon>Arthropoda</taxon>
        <taxon>Chelicerata</taxon>
        <taxon>Arachnida</taxon>
        <taxon>Acari</taxon>
        <taxon>Parasitiformes</taxon>
        <taxon>Ixodida</taxon>
        <taxon>Ixodoidea</taxon>
        <taxon>Ixodidae</taxon>
        <taxon>Hyalomminae</taxon>
        <taxon>Hyalomma</taxon>
    </lineage>
</organism>
<proteinExistence type="predicted"/>
<dbReference type="EMBL" id="CM023481">
    <property type="protein sequence ID" value="KAH6948540.1"/>
    <property type="molecule type" value="Genomic_DNA"/>
</dbReference>
<dbReference type="Proteomes" id="UP000821845">
    <property type="component" value="Chromosome 1"/>
</dbReference>
<gene>
    <name evidence="1" type="ORF">HPB50_025036</name>
</gene>